<gene>
    <name evidence="1" type="ORF">GNF77_19005</name>
</gene>
<protein>
    <submittedName>
        <fullName evidence="1">TetR family transcriptional regulator</fullName>
    </submittedName>
</protein>
<reference evidence="1" key="1">
    <citation type="submission" date="2019-11" db="EMBL/GenBank/DDBJ databases">
        <title>Characterization of Clostridium perfringens isolates from swine manure treated agricultural soils.</title>
        <authorList>
            <person name="Wushke S.T."/>
        </authorList>
    </citation>
    <scope>NUCLEOTIDE SEQUENCE</scope>
    <source>
        <strain evidence="1">V2</strain>
    </source>
</reference>
<proteinExistence type="predicted"/>
<dbReference type="AlphaFoldDB" id="A0AAW9IXI3"/>
<dbReference type="Proteomes" id="UP001292368">
    <property type="component" value="Unassembled WGS sequence"/>
</dbReference>
<feature type="non-terminal residue" evidence="1">
    <location>
        <position position="44"/>
    </location>
</feature>
<name>A0AAW9IXI3_CLOPF</name>
<accession>A0AAW9IXI3</accession>
<sequence length="44" mass="5087">MNEKFFELPIEKQRSIINAGFKVFSQNDYKRSSTEDIAIYAGIS</sequence>
<dbReference type="Gene3D" id="1.10.357.10">
    <property type="entry name" value="Tetracycline Repressor, domain 2"/>
    <property type="match status" value="1"/>
</dbReference>
<dbReference type="EMBL" id="WNVM01000969">
    <property type="protein sequence ID" value="MDZ5010942.1"/>
    <property type="molecule type" value="Genomic_DNA"/>
</dbReference>
<comment type="caution">
    <text evidence="1">The sequence shown here is derived from an EMBL/GenBank/DDBJ whole genome shotgun (WGS) entry which is preliminary data.</text>
</comment>
<evidence type="ECO:0000313" key="2">
    <source>
        <dbReference type="Proteomes" id="UP001292368"/>
    </source>
</evidence>
<organism evidence="1 2">
    <name type="scientific">Clostridium perfringens</name>
    <dbReference type="NCBI Taxonomy" id="1502"/>
    <lineage>
        <taxon>Bacteria</taxon>
        <taxon>Bacillati</taxon>
        <taxon>Bacillota</taxon>
        <taxon>Clostridia</taxon>
        <taxon>Eubacteriales</taxon>
        <taxon>Clostridiaceae</taxon>
        <taxon>Clostridium</taxon>
    </lineage>
</organism>
<evidence type="ECO:0000313" key="1">
    <source>
        <dbReference type="EMBL" id="MDZ5010942.1"/>
    </source>
</evidence>